<dbReference type="InterPro" id="IPR029063">
    <property type="entry name" value="SAM-dependent_MTases_sf"/>
</dbReference>
<evidence type="ECO:0000256" key="1">
    <source>
        <dbReference type="ARBA" id="ARBA00022603"/>
    </source>
</evidence>
<dbReference type="Pfam" id="PF10672">
    <property type="entry name" value="Methyltrans_SAM"/>
    <property type="match status" value="1"/>
</dbReference>
<dbReference type="OrthoDB" id="9805492at2"/>
<evidence type="ECO:0000256" key="3">
    <source>
        <dbReference type="ARBA" id="ARBA00022691"/>
    </source>
</evidence>
<accession>A0A4Q9VCZ5</accession>
<sequence>MVHGPPPEGLGPRRLAGSPTTPTILETAGWADYALLDSGAGRKLERYGAIRIVRPEEQALWAPRLPAAVWEGADAHFTGDVEEEGPGRWRFPVALPPSWPMSFAPARFSCRFTSFRHTGVFPEQVAHWLWMRERVAAAVAAGRRPRLLNLFGYTGLASLIAAAAGAEVTHVDASKKSIAWARENQAESGLDHLPIRWICDDAQKFVAREARRGSRYDAILLDPPKYGRGPEGEVWQLFEHLGGMLRTTRDLLSDAPLFTILTVYAMRASYAAFHELTAEVMARRPGRLESGELFLTEAPAPGTDIIRRLPTSLWVRWTPETAP</sequence>
<evidence type="ECO:0000313" key="7">
    <source>
        <dbReference type="Proteomes" id="UP000292781"/>
    </source>
</evidence>
<dbReference type="PANTHER" id="PTHR43042:SF2">
    <property type="entry name" value="SAM-DEPENDENT METHYLTRANSFERASE"/>
    <property type="match status" value="1"/>
</dbReference>
<dbReference type="InterPro" id="IPR013780">
    <property type="entry name" value="Glyco_hydro_b"/>
</dbReference>
<dbReference type="CDD" id="cd02440">
    <property type="entry name" value="AdoMet_MTases"/>
    <property type="match status" value="1"/>
</dbReference>
<keyword evidence="7" id="KW-1185">Reference proteome</keyword>
<protein>
    <submittedName>
        <fullName evidence="6">Class I SAM-dependent rRNA methyltransferase</fullName>
    </submittedName>
</protein>
<dbReference type="EMBL" id="SJFN01000064">
    <property type="protein sequence ID" value="TBW32291.1"/>
    <property type="molecule type" value="Genomic_DNA"/>
</dbReference>
<name>A0A4Q9VCZ5_9HYPH</name>
<evidence type="ECO:0000256" key="4">
    <source>
        <dbReference type="SAM" id="MobiDB-lite"/>
    </source>
</evidence>
<keyword evidence="2 6" id="KW-0808">Transferase</keyword>
<evidence type="ECO:0000259" key="5">
    <source>
        <dbReference type="Pfam" id="PF10672"/>
    </source>
</evidence>
<keyword evidence="3" id="KW-0949">S-adenosyl-L-methionine</keyword>
<evidence type="ECO:0000313" key="6">
    <source>
        <dbReference type="EMBL" id="TBW32291.1"/>
    </source>
</evidence>
<feature type="region of interest" description="Disordered" evidence="4">
    <location>
        <begin position="1"/>
        <end position="21"/>
    </location>
</feature>
<comment type="caution">
    <text evidence="6">The sequence shown here is derived from an EMBL/GenBank/DDBJ whole genome shotgun (WGS) entry which is preliminary data.</text>
</comment>
<dbReference type="Gene3D" id="3.40.50.150">
    <property type="entry name" value="Vaccinia Virus protein VP39"/>
    <property type="match status" value="1"/>
</dbReference>
<dbReference type="SUPFAM" id="SSF53335">
    <property type="entry name" value="S-adenosyl-L-methionine-dependent methyltransferases"/>
    <property type="match status" value="1"/>
</dbReference>
<evidence type="ECO:0000256" key="2">
    <source>
        <dbReference type="ARBA" id="ARBA00022679"/>
    </source>
</evidence>
<dbReference type="Gene3D" id="2.60.40.1180">
    <property type="entry name" value="Golgi alpha-mannosidase II"/>
    <property type="match status" value="1"/>
</dbReference>
<dbReference type="AlphaFoldDB" id="A0A4Q9VCZ5"/>
<gene>
    <name evidence="6" type="ORF">EYW49_22280</name>
</gene>
<proteinExistence type="predicted"/>
<dbReference type="PANTHER" id="PTHR43042">
    <property type="entry name" value="SAM-DEPENDENT METHYLTRANSFERASE"/>
    <property type="match status" value="1"/>
</dbReference>
<dbReference type="Proteomes" id="UP000292781">
    <property type="component" value="Unassembled WGS sequence"/>
</dbReference>
<dbReference type="GO" id="GO:0032259">
    <property type="term" value="P:methylation"/>
    <property type="evidence" value="ECO:0007669"/>
    <property type="project" value="UniProtKB-KW"/>
</dbReference>
<reference evidence="6 7" key="1">
    <citation type="submission" date="2019-02" db="EMBL/GenBank/DDBJ databases">
        <title>Siculibacillus lacustris gen. nov., sp. nov., a new rosette-forming bacterium isolated from a freshwater crater lake (Lake St. Ana, Romania).</title>
        <authorList>
            <person name="Felfoldi T."/>
            <person name="Marton Z."/>
            <person name="Szabo A."/>
            <person name="Mentes A."/>
            <person name="Boka K."/>
            <person name="Marialigeti K."/>
            <person name="Mathe I."/>
            <person name="Koncz M."/>
            <person name="Schumann P."/>
            <person name="Toth E."/>
        </authorList>
    </citation>
    <scope>NUCLEOTIDE SEQUENCE [LARGE SCALE GENOMIC DNA]</scope>
    <source>
        <strain evidence="6 7">SA-279</strain>
    </source>
</reference>
<keyword evidence="1 6" id="KW-0489">Methyltransferase</keyword>
<organism evidence="6 7">
    <name type="scientific">Siculibacillus lacustris</name>
    <dbReference type="NCBI Taxonomy" id="1549641"/>
    <lineage>
        <taxon>Bacteria</taxon>
        <taxon>Pseudomonadati</taxon>
        <taxon>Pseudomonadota</taxon>
        <taxon>Alphaproteobacteria</taxon>
        <taxon>Hyphomicrobiales</taxon>
        <taxon>Ancalomicrobiaceae</taxon>
        <taxon>Siculibacillus</taxon>
    </lineage>
</organism>
<feature type="domain" description="S-adenosylmethionine-dependent methyltransferase" evidence="5">
    <location>
        <begin position="106"/>
        <end position="229"/>
    </location>
</feature>
<dbReference type="GO" id="GO:0008168">
    <property type="term" value="F:methyltransferase activity"/>
    <property type="evidence" value="ECO:0007669"/>
    <property type="project" value="UniProtKB-KW"/>
</dbReference>
<dbReference type="InterPro" id="IPR019614">
    <property type="entry name" value="SAM-dep_methyl-trfase"/>
</dbReference>